<evidence type="ECO:0000313" key="14">
    <source>
        <dbReference type="Proteomes" id="UP001642501"/>
    </source>
</evidence>
<evidence type="ECO:0000256" key="4">
    <source>
        <dbReference type="ARBA" id="ARBA00012462"/>
    </source>
</evidence>
<comment type="cofactor">
    <cofactor evidence="11">
        <name>Ca(2+)</name>
        <dbReference type="ChEBI" id="CHEBI:29108"/>
    </cofactor>
    <text evidence="11">Binds 1 Ca(2+) ion per subunit.</text>
</comment>
<proteinExistence type="predicted"/>
<evidence type="ECO:0000256" key="7">
    <source>
        <dbReference type="ARBA" id="ARBA00022801"/>
    </source>
</evidence>
<dbReference type="Proteomes" id="UP001642501">
    <property type="component" value="Unassembled WGS sequence"/>
</dbReference>
<evidence type="ECO:0000256" key="10">
    <source>
        <dbReference type="ARBA" id="ARBA00023145"/>
    </source>
</evidence>
<keyword evidence="6 11" id="KW-0479">Metal-binding</keyword>
<evidence type="ECO:0000313" key="13">
    <source>
        <dbReference type="EMBL" id="CAK7265002.1"/>
    </source>
</evidence>
<evidence type="ECO:0000259" key="12">
    <source>
        <dbReference type="PROSITE" id="PS51695"/>
    </source>
</evidence>
<keyword evidence="10" id="KW-0865">Zymogen</keyword>
<feature type="active site" description="Charge relay system" evidence="11">
    <location>
        <position position="321"/>
    </location>
</feature>
<comment type="function">
    <text evidence="2">Secreted tripeptidyl-peptidase which degrades proteins at acidic pHs and is involved in virulence.</text>
</comment>
<dbReference type="PANTHER" id="PTHR14218:SF34">
    <property type="entry name" value="TRIPEPTIDYL-PEPTIDASE SED4"/>
    <property type="match status" value="1"/>
</dbReference>
<dbReference type="PANTHER" id="PTHR14218">
    <property type="entry name" value="PROTEASE S8 TRIPEPTIDYL PEPTIDASE I CLN2"/>
    <property type="match status" value="1"/>
</dbReference>
<keyword evidence="7 11" id="KW-0378">Hydrolase</keyword>
<organism evidence="13 14">
    <name type="scientific">Sporothrix epigloea</name>
    <dbReference type="NCBI Taxonomy" id="1892477"/>
    <lineage>
        <taxon>Eukaryota</taxon>
        <taxon>Fungi</taxon>
        <taxon>Dikarya</taxon>
        <taxon>Ascomycota</taxon>
        <taxon>Pezizomycotina</taxon>
        <taxon>Sordariomycetes</taxon>
        <taxon>Sordariomycetidae</taxon>
        <taxon>Ophiostomatales</taxon>
        <taxon>Ophiostomataceae</taxon>
        <taxon>Sporothrix</taxon>
    </lineage>
</organism>
<evidence type="ECO:0000256" key="11">
    <source>
        <dbReference type="PROSITE-ProRule" id="PRU01032"/>
    </source>
</evidence>
<dbReference type="EMBL" id="CAWUOM010000014">
    <property type="protein sequence ID" value="CAK7265002.1"/>
    <property type="molecule type" value="Genomic_DNA"/>
</dbReference>
<dbReference type="SUPFAM" id="SSF52743">
    <property type="entry name" value="Subtilisin-like"/>
    <property type="match status" value="1"/>
</dbReference>
<evidence type="ECO:0000256" key="6">
    <source>
        <dbReference type="ARBA" id="ARBA00022723"/>
    </source>
</evidence>
<comment type="catalytic activity">
    <reaction evidence="1">
        <text>Release of an N-terminal tripeptide from a polypeptide.</text>
        <dbReference type="EC" id="3.4.14.10"/>
    </reaction>
</comment>
<feature type="active site" description="Charge relay system" evidence="11">
    <location>
        <position position="538"/>
    </location>
</feature>
<feature type="binding site" evidence="11">
    <location>
        <position position="581"/>
    </location>
    <ligand>
        <name>Ca(2+)</name>
        <dbReference type="ChEBI" id="CHEBI:29108"/>
    </ligand>
</feature>
<dbReference type="InterPro" id="IPR050819">
    <property type="entry name" value="Tripeptidyl-peptidase_I"/>
</dbReference>
<feature type="binding site" evidence="11">
    <location>
        <position position="617"/>
    </location>
    <ligand>
        <name>Ca(2+)</name>
        <dbReference type="ChEBI" id="CHEBI:29108"/>
    </ligand>
</feature>
<dbReference type="Pfam" id="PF00082">
    <property type="entry name" value="Peptidase_S8"/>
    <property type="match status" value="1"/>
</dbReference>
<keyword evidence="9 11" id="KW-0106">Calcium</keyword>
<dbReference type="CDD" id="cd11377">
    <property type="entry name" value="Pro-peptidase_S53"/>
    <property type="match status" value="1"/>
</dbReference>
<dbReference type="CDD" id="cd04056">
    <property type="entry name" value="Peptidases_S53"/>
    <property type="match status" value="1"/>
</dbReference>
<dbReference type="InterPro" id="IPR015366">
    <property type="entry name" value="S53_propep"/>
</dbReference>
<dbReference type="InterPro" id="IPR000209">
    <property type="entry name" value="Peptidase_S8/S53_dom"/>
</dbReference>
<accession>A0ABP0DCD4</accession>
<evidence type="ECO:0000256" key="8">
    <source>
        <dbReference type="ARBA" id="ARBA00022825"/>
    </source>
</evidence>
<feature type="binding site" evidence="11">
    <location>
        <position position="619"/>
    </location>
    <ligand>
        <name>Ca(2+)</name>
        <dbReference type="ChEBI" id="CHEBI:29108"/>
    </ligand>
</feature>
<evidence type="ECO:0000256" key="3">
    <source>
        <dbReference type="ARBA" id="ARBA00004239"/>
    </source>
</evidence>
<dbReference type="Pfam" id="PF09286">
    <property type="entry name" value="Pro-kuma_activ"/>
    <property type="match status" value="1"/>
</dbReference>
<sequence length="640" mass="67727">MVGGTLRAAAVTLAAAVYTAMLLPFTEAVILSKIDALPAGWKAVSFDLGNTFDVESVKTDAGTAPAPNLHVFTIALTMQNLDQLESRLLAVSTPGSANYGKFLDAEDINSAFGTSSEAVAMVTDWLNSSGVVKSYEVRGSFVDVTTDVAGANFLFGADYRYYRPLSMEAGTFHRLRTLTYSVPDAIAAHVVLVDPGNYFGPVRPFVPKPSLKRSAGQAVTKSPTVKPRRVTNTTVDATCHSSITPSCLKQLYAIGNYKADAKSGSTIGFGSFLNQSASFADLAQYLQINGLPAQNFSVELIDNAANVQDPATALTGEANLDVQTLIGVAHPLPVTEFITGGAPPFLPNIDQPGAAENRNEPYLPYYRYLLSKSNDELPKVISNSYGDEEDSVPYNYAVLTCSLIGLMGLRGITIIESSGDLGVGAGCLAPDNETIEFNAIFPATCPYLTSVGGTVDVTPEIAWAGSSGGFSKYFPRPAYQKLAVDAYLSEHVTAATYRSYAPYTNWQGRGFPDVAAHSANPDYRTVYAGSVSRSGGTSAAAPVWAAIVGLLNDARLRRGLPTLGWLNPLLYEFGPRVLTDVTGGQAIGCNGENTQGGSAEPVGSGVIPGAFWNATTGWDPVTGLGTPNFKKLLCLVTRFS</sequence>
<dbReference type="EC" id="3.4.14.10" evidence="4"/>
<dbReference type="Gene3D" id="3.40.50.200">
    <property type="entry name" value="Peptidase S8/S53 domain"/>
    <property type="match status" value="1"/>
</dbReference>
<protein>
    <recommendedName>
        <fullName evidence="4">tripeptidyl-peptidase II</fullName>
        <ecNumber evidence="4">3.4.14.10</ecNumber>
    </recommendedName>
</protein>
<evidence type="ECO:0000256" key="9">
    <source>
        <dbReference type="ARBA" id="ARBA00022837"/>
    </source>
</evidence>
<keyword evidence="5 11" id="KW-0645">Protease</keyword>
<evidence type="ECO:0000256" key="2">
    <source>
        <dbReference type="ARBA" id="ARBA00002451"/>
    </source>
</evidence>
<gene>
    <name evidence="13" type="ORF">SEPCBS57363_001360</name>
</gene>
<feature type="domain" description="Peptidase S53" evidence="12">
    <location>
        <begin position="242"/>
        <end position="639"/>
    </location>
</feature>
<feature type="active site" description="Charge relay system" evidence="11">
    <location>
        <position position="317"/>
    </location>
</feature>
<evidence type="ECO:0000256" key="5">
    <source>
        <dbReference type="ARBA" id="ARBA00022670"/>
    </source>
</evidence>
<comment type="caution">
    <text evidence="13">The sequence shown here is derived from an EMBL/GenBank/DDBJ whole genome shotgun (WGS) entry which is preliminary data.</text>
</comment>
<keyword evidence="14" id="KW-1185">Reference proteome</keyword>
<name>A0ABP0DCD4_9PEZI</name>
<dbReference type="InterPro" id="IPR030400">
    <property type="entry name" value="Sedolisin_dom"/>
</dbReference>
<evidence type="ECO:0000256" key="1">
    <source>
        <dbReference type="ARBA" id="ARBA00001910"/>
    </source>
</evidence>
<keyword evidence="8 11" id="KW-0720">Serine protease</keyword>
<dbReference type="SUPFAM" id="SSF54897">
    <property type="entry name" value="Protease propeptides/inhibitors"/>
    <property type="match status" value="1"/>
</dbReference>
<dbReference type="SMART" id="SM00944">
    <property type="entry name" value="Pro-kuma_activ"/>
    <property type="match status" value="1"/>
</dbReference>
<comment type="subcellular location">
    <subcellularLocation>
        <location evidence="3">Secreted</location>
        <location evidence="3">Extracellular space</location>
    </subcellularLocation>
</comment>
<dbReference type="PROSITE" id="PS51695">
    <property type="entry name" value="SEDOLISIN"/>
    <property type="match status" value="1"/>
</dbReference>
<feature type="binding site" evidence="11">
    <location>
        <position position="580"/>
    </location>
    <ligand>
        <name>Ca(2+)</name>
        <dbReference type="ChEBI" id="CHEBI:29108"/>
    </ligand>
</feature>
<dbReference type="InterPro" id="IPR023828">
    <property type="entry name" value="Peptidase_S8_Ser-AS"/>
</dbReference>
<reference evidence="13 14" key="1">
    <citation type="submission" date="2024-01" db="EMBL/GenBank/DDBJ databases">
        <authorList>
            <person name="Allen C."/>
            <person name="Tagirdzhanova G."/>
        </authorList>
    </citation>
    <scope>NUCLEOTIDE SEQUENCE [LARGE SCALE GENOMIC DNA]</scope>
    <source>
        <strain evidence="13 14">CBS 573.63</strain>
    </source>
</reference>
<dbReference type="PROSITE" id="PS00138">
    <property type="entry name" value="SUBTILASE_SER"/>
    <property type="match status" value="1"/>
</dbReference>
<dbReference type="InterPro" id="IPR036852">
    <property type="entry name" value="Peptidase_S8/S53_dom_sf"/>
</dbReference>